<keyword evidence="2" id="KW-1185">Reference proteome</keyword>
<evidence type="ECO:0000313" key="1">
    <source>
        <dbReference type="EMBL" id="SQD80636.1"/>
    </source>
</evidence>
<dbReference type="AlphaFoldDB" id="A0A330LWB2"/>
<dbReference type="KEGG" id="mya:MORIYA_4184"/>
<proteinExistence type="predicted"/>
<accession>A0A330LWB2</accession>
<name>A0A330LWB2_9GAMM</name>
<protein>
    <submittedName>
        <fullName evidence="1">Uncharacterized protein</fullName>
    </submittedName>
</protein>
<evidence type="ECO:0000313" key="2">
    <source>
        <dbReference type="Proteomes" id="UP000250163"/>
    </source>
</evidence>
<dbReference type="EMBL" id="LS483250">
    <property type="protein sequence ID" value="SQD80636.1"/>
    <property type="molecule type" value="Genomic_DNA"/>
</dbReference>
<sequence>MVIIELNTGKRLKVNIHKVLFT</sequence>
<reference evidence="2" key="1">
    <citation type="submission" date="2018-05" db="EMBL/GenBank/DDBJ databases">
        <authorList>
            <person name="Cea G.-C."/>
            <person name="William W."/>
        </authorList>
    </citation>
    <scope>NUCLEOTIDE SEQUENCE [LARGE SCALE GENOMIC DNA]</scope>
    <source>
        <strain evidence="2">DB21MT 5</strain>
    </source>
</reference>
<gene>
    <name evidence="1" type="ORF">MORIYA_4184</name>
</gene>
<organism evidence="1 2">
    <name type="scientific">Moritella yayanosii</name>
    <dbReference type="NCBI Taxonomy" id="69539"/>
    <lineage>
        <taxon>Bacteria</taxon>
        <taxon>Pseudomonadati</taxon>
        <taxon>Pseudomonadota</taxon>
        <taxon>Gammaproteobacteria</taxon>
        <taxon>Alteromonadales</taxon>
        <taxon>Moritellaceae</taxon>
        <taxon>Moritella</taxon>
    </lineage>
</organism>
<dbReference type="Proteomes" id="UP000250163">
    <property type="component" value="Chromosome MORIYA"/>
</dbReference>